<proteinExistence type="predicted"/>
<accession>A0A1E3W9B3</accession>
<sequence>MTKVVYKIIKHENGWAYQARGTISETFPTHDAALEAAKRAAGEQKVPGETVGIEYETADGEWHEELDPGTDRPQTVVEDK</sequence>
<protein>
    <recommendedName>
        <fullName evidence="4">DUF2188 domain-containing protein</fullName>
    </recommendedName>
</protein>
<gene>
    <name evidence="2" type="ORF">AUC71_15660</name>
</gene>
<dbReference type="OrthoDB" id="7596641at2"/>
<dbReference type="AlphaFoldDB" id="A0A1E3W9B3"/>
<feature type="region of interest" description="Disordered" evidence="1">
    <location>
        <begin position="57"/>
        <end position="80"/>
    </location>
</feature>
<dbReference type="RefSeq" id="WP_069624425.1">
    <property type="nucleotide sequence ID" value="NZ_LPWD01000325.1"/>
</dbReference>
<feature type="compositionally biased region" description="Basic and acidic residues" evidence="1">
    <location>
        <begin position="60"/>
        <end position="70"/>
    </location>
</feature>
<name>A0A1E3W9B3_9HYPH</name>
<dbReference type="Pfam" id="PF09954">
    <property type="entry name" value="DUF2188"/>
    <property type="match status" value="1"/>
</dbReference>
<dbReference type="Proteomes" id="UP000095042">
    <property type="component" value="Unassembled WGS sequence"/>
</dbReference>
<keyword evidence="3" id="KW-1185">Reference proteome</keyword>
<dbReference type="EMBL" id="LPWD01000325">
    <property type="protein sequence ID" value="ODS02389.1"/>
    <property type="molecule type" value="Genomic_DNA"/>
</dbReference>
<evidence type="ECO:0008006" key="4">
    <source>
        <dbReference type="Google" id="ProtNLM"/>
    </source>
</evidence>
<dbReference type="InterPro" id="IPR018691">
    <property type="entry name" value="DUF2188"/>
</dbReference>
<evidence type="ECO:0000313" key="3">
    <source>
        <dbReference type="Proteomes" id="UP000095042"/>
    </source>
</evidence>
<evidence type="ECO:0000256" key="1">
    <source>
        <dbReference type="SAM" id="MobiDB-lite"/>
    </source>
</evidence>
<organism evidence="2 3">
    <name type="scientific">Methyloceanibacter marginalis</name>
    <dbReference type="NCBI Taxonomy" id="1774971"/>
    <lineage>
        <taxon>Bacteria</taxon>
        <taxon>Pseudomonadati</taxon>
        <taxon>Pseudomonadota</taxon>
        <taxon>Alphaproteobacteria</taxon>
        <taxon>Hyphomicrobiales</taxon>
        <taxon>Hyphomicrobiaceae</taxon>
        <taxon>Methyloceanibacter</taxon>
    </lineage>
</organism>
<evidence type="ECO:0000313" key="2">
    <source>
        <dbReference type="EMBL" id="ODS02389.1"/>
    </source>
</evidence>
<comment type="caution">
    <text evidence="2">The sequence shown here is derived from an EMBL/GenBank/DDBJ whole genome shotgun (WGS) entry which is preliminary data.</text>
</comment>
<reference evidence="2 3" key="1">
    <citation type="journal article" date="2016" name="Environ. Microbiol.">
        <title>New Methyloceanibacter diversity from North Sea sediments includes methanotroph containing solely the soluble methane monooxygenase.</title>
        <authorList>
            <person name="Vekeman B."/>
            <person name="Kerckhof F.M."/>
            <person name="Cremers G."/>
            <person name="de Vos P."/>
            <person name="Vandamme P."/>
            <person name="Boon N."/>
            <person name="Op den Camp H.J."/>
            <person name="Heylen K."/>
        </authorList>
    </citation>
    <scope>NUCLEOTIDE SEQUENCE [LARGE SCALE GENOMIC DNA]</scope>
    <source>
        <strain evidence="2 3">R-67177</strain>
    </source>
</reference>